<gene>
    <name evidence="2" type="primary">LOC120283016</name>
</gene>
<organism evidence="1 2">
    <name type="scientific">Dioscorea cayennensis subsp. rotundata</name>
    <name type="common">White Guinea yam</name>
    <name type="synonym">Dioscorea rotundata</name>
    <dbReference type="NCBI Taxonomy" id="55577"/>
    <lineage>
        <taxon>Eukaryota</taxon>
        <taxon>Viridiplantae</taxon>
        <taxon>Streptophyta</taxon>
        <taxon>Embryophyta</taxon>
        <taxon>Tracheophyta</taxon>
        <taxon>Spermatophyta</taxon>
        <taxon>Magnoliopsida</taxon>
        <taxon>Liliopsida</taxon>
        <taxon>Dioscoreales</taxon>
        <taxon>Dioscoreaceae</taxon>
        <taxon>Dioscorea</taxon>
    </lineage>
</organism>
<dbReference type="Proteomes" id="UP001515500">
    <property type="component" value="Chromosome 18"/>
</dbReference>
<sequence length="191" mass="21180">MGNHIGGKKKASKVMKIDGTTLRFPPPAQANDVLRLHPSYSLLDSDEVRLLGIRARPLHPDHPLKPGKVYFLVELPRLPEEHAPRRAWSGALHVTAKDRLENLMLSRRAISDLTPGKPSMEIMAEGSVRVKLRLPKSQVAELVQRSASPADAAEKIMELYVAGNEASPSSLPAHRTPKRTRFLPMPEEIIT</sequence>
<dbReference type="RefSeq" id="XP_039145772.1">
    <property type="nucleotide sequence ID" value="XM_039289838.1"/>
</dbReference>
<dbReference type="PANTHER" id="PTHR33148:SF3">
    <property type="entry name" value="DUF4228 DOMAIN PROTEIN"/>
    <property type="match status" value="1"/>
</dbReference>
<evidence type="ECO:0000313" key="2">
    <source>
        <dbReference type="RefSeq" id="XP_039145772.1"/>
    </source>
</evidence>
<evidence type="ECO:0000313" key="1">
    <source>
        <dbReference type="Proteomes" id="UP001515500"/>
    </source>
</evidence>
<dbReference type="AlphaFoldDB" id="A0AB40D291"/>
<dbReference type="Pfam" id="PF14009">
    <property type="entry name" value="PADRE"/>
    <property type="match status" value="1"/>
</dbReference>
<keyword evidence="1" id="KW-1185">Reference proteome</keyword>
<proteinExistence type="predicted"/>
<dbReference type="PANTHER" id="PTHR33148">
    <property type="entry name" value="PLASTID MOVEMENT IMPAIRED PROTEIN-RELATED"/>
    <property type="match status" value="1"/>
</dbReference>
<reference evidence="2" key="1">
    <citation type="submission" date="2025-08" db="UniProtKB">
        <authorList>
            <consortium name="RefSeq"/>
        </authorList>
    </citation>
    <scope>IDENTIFICATION</scope>
</reference>
<dbReference type="GeneID" id="120283016"/>
<accession>A0AB40D291</accession>
<protein>
    <submittedName>
        <fullName evidence="2">Uncharacterized protein At1g66480-like</fullName>
    </submittedName>
</protein>
<name>A0AB40D291_DIOCR</name>
<dbReference type="InterPro" id="IPR025322">
    <property type="entry name" value="PADRE_dom"/>
</dbReference>